<dbReference type="EMBL" id="FMVF01000064">
    <property type="protein sequence ID" value="SCZ01780.1"/>
    <property type="molecule type" value="Genomic_DNA"/>
</dbReference>
<dbReference type="AlphaFoldDB" id="A0A1G5KNT9"/>
<dbReference type="PANTHER" id="PTHR40266:SF2">
    <property type="entry name" value="TOXIN HIGB-1"/>
    <property type="match status" value="1"/>
</dbReference>
<dbReference type="InterPro" id="IPR035093">
    <property type="entry name" value="RelE/ParE_toxin_dom_sf"/>
</dbReference>
<accession>A0A1G5KNT9</accession>
<dbReference type="Pfam" id="PF05015">
    <property type="entry name" value="HigB-like_toxin"/>
    <property type="match status" value="1"/>
</dbReference>
<protein>
    <submittedName>
        <fullName evidence="1">Proteic killer suppression protein</fullName>
    </submittedName>
</protein>
<sequence>MIKSFAGKETEKIWEGIQSKKLPADIQNVARRKLRMINNSQNINDLRIPPANHLEKLSGNLTGFYSIRINKQWRIIFKWENDNAFEVEIVDYH</sequence>
<name>A0A1G5KNT9_9FLAO</name>
<proteinExistence type="predicted"/>
<dbReference type="PANTHER" id="PTHR40266">
    <property type="entry name" value="TOXIN HIGB-1"/>
    <property type="match status" value="1"/>
</dbReference>
<organism evidence="1 2">
    <name type="scientific">Flavobacterium caeni</name>
    <dbReference type="NCBI Taxonomy" id="490189"/>
    <lineage>
        <taxon>Bacteria</taxon>
        <taxon>Pseudomonadati</taxon>
        <taxon>Bacteroidota</taxon>
        <taxon>Flavobacteriia</taxon>
        <taxon>Flavobacteriales</taxon>
        <taxon>Flavobacteriaceae</taxon>
        <taxon>Flavobacterium</taxon>
    </lineage>
</organism>
<gene>
    <name evidence="1" type="ORF">SAMN02927903_03386</name>
</gene>
<dbReference type="InterPro" id="IPR007711">
    <property type="entry name" value="HigB-1"/>
</dbReference>
<dbReference type="Gene3D" id="3.30.2310.20">
    <property type="entry name" value="RelE-like"/>
    <property type="match status" value="1"/>
</dbReference>
<dbReference type="RefSeq" id="WP_091147503.1">
    <property type="nucleotide sequence ID" value="NZ_FMVF01000064.1"/>
</dbReference>
<dbReference type="STRING" id="490189.SAMN02927903_03386"/>
<dbReference type="Proteomes" id="UP000199354">
    <property type="component" value="Unassembled WGS sequence"/>
</dbReference>
<evidence type="ECO:0000313" key="2">
    <source>
        <dbReference type="Proteomes" id="UP000199354"/>
    </source>
</evidence>
<dbReference type="OrthoDB" id="9801102at2"/>
<evidence type="ECO:0000313" key="1">
    <source>
        <dbReference type="EMBL" id="SCZ01780.1"/>
    </source>
</evidence>
<reference evidence="1 2" key="1">
    <citation type="submission" date="2016-10" db="EMBL/GenBank/DDBJ databases">
        <authorList>
            <person name="de Groot N.N."/>
        </authorList>
    </citation>
    <scope>NUCLEOTIDE SEQUENCE [LARGE SCALE GENOMIC DNA]</scope>
    <source>
        <strain evidence="1 2">CGMCC 1.7031</strain>
    </source>
</reference>
<dbReference type="SUPFAM" id="SSF143011">
    <property type="entry name" value="RelE-like"/>
    <property type="match status" value="1"/>
</dbReference>
<keyword evidence="2" id="KW-1185">Reference proteome</keyword>